<keyword evidence="7 11" id="KW-0408">Iron</keyword>
<evidence type="ECO:0000256" key="5">
    <source>
        <dbReference type="ARBA" id="ARBA00022485"/>
    </source>
</evidence>
<keyword evidence="4 11" id="KW-0312">Gluconeogenesis</keyword>
<dbReference type="GO" id="GO:0006094">
    <property type="term" value="P:gluconeogenesis"/>
    <property type="evidence" value="ECO:0007669"/>
    <property type="project" value="UniProtKB-KW"/>
</dbReference>
<evidence type="ECO:0000256" key="1">
    <source>
        <dbReference type="ARBA" id="ARBA00001966"/>
    </source>
</evidence>
<dbReference type="PANTHER" id="PTHR30182">
    <property type="entry name" value="L-SERINE DEHYDRATASE"/>
    <property type="match status" value="1"/>
</dbReference>
<keyword evidence="5 11" id="KW-0004">4Fe-4S</keyword>
<evidence type="ECO:0000256" key="7">
    <source>
        <dbReference type="ARBA" id="ARBA00023004"/>
    </source>
</evidence>
<dbReference type="InterPro" id="IPR004642">
    <property type="entry name" value="Ser_deHydtase_asu"/>
</dbReference>
<evidence type="ECO:0000256" key="6">
    <source>
        <dbReference type="ARBA" id="ARBA00022723"/>
    </source>
</evidence>
<evidence type="ECO:0000313" key="14">
    <source>
        <dbReference type="Proteomes" id="UP000236394"/>
    </source>
</evidence>
<comment type="pathway">
    <text evidence="2">Carbohydrate biosynthesis; gluconeogenesis.</text>
</comment>
<evidence type="ECO:0000256" key="10">
    <source>
        <dbReference type="ARBA" id="ARBA00049406"/>
    </source>
</evidence>
<protein>
    <recommendedName>
        <fullName evidence="11">L-serine dehydratase</fullName>
        <ecNumber evidence="11">4.3.1.17</ecNumber>
    </recommendedName>
</protein>
<evidence type="ECO:0000256" key="4">
    <source>
        <dbReference type="ARBA" id="ARBA00022432"/>
    </source>
</evidence>
<dbReference type="EC" id="4.3.1.17" evidence="11"/>
<dbReference type="GO" id="GO:0003941">
    <property type="term" value="F:L-serine ammonia-lyase activity"/>
    <property type="evidence" value="ECO:0007669"/>
    <property type="project" value="UniProtKB-UniRule"/>
</dbReference>
<keyword evidence="8 11" id="KW-0411">Iron-sulfur</keyword>
<proteinExistence type="inferred from homology"/>
<dbReference type="Proteomes" id="UP000236394">
    <property type="component" value="Unassembled WGS sequence"/>
</dbReference>
<dbReference type="AlphaFoldDB" id="A0A2J8B3R5"/>
<sequence>MSIIIDTKTVLARCAEGNLTIGQVMLEREVELQSVPAAEHLARMAKSWRIMQEAAKAAVGHPIKSMGGLIGGEAQKLAQTAKRERMALSGLARRAVTYAMSVMEVNASMGLIVATPTAGSAGVLPGVLLSLKEEYGFEDEAMIDALFAAGCVGFLINQSATLAGAEGGCQAEVGSAAAMAAAATVQLLGGPPERSMDAASISLTNMLGLVCDPVRGLVELPCQLRNAQGAVTALTAAELALSGIGAPAPLEQMIPIMYRVGQSISVELRETALGGTATAPIFKATACDGCRACE</sequence>
<dbReference type="GO" id="GO:0046872">
    <property type="term" value="F:metal ion binding"/>
    <property type="evidence" value="ECO:0007669"/>
    <property type="project" value="UniProtKB-KW"/>
</dbReference>
<comment type="catalytic activity">
    <reaction evidence="10 11">
        <text>L-serine = pyruvate + NH4(+)</text>
        <dbReference type="Rhea" id="RHEA:19169"/>
        <dbReference type="ChEBI" id="CHEBI:15361"/>
        <dbReference type="ChEBI" id="CHEBI:28938"/>
        <dbReference type="ChEBI" id="CHEBI:33384"/>
        <dbReference type="EC" id="4.3.1.17"/>
    </reaction>
</comment>
<dbReference type="NCBIfam" id="TIGR00718">
    <property type="entry name" value="sda_alpha"/>
    <property type="match status" value="1"/>
</dbReference>
<keyword evidence="6 11" id="KW-0479">Metal-binding</keyword>
<comment type="caution">
    <text evidence="13">The sequence shown here is derived from an EMBL/GenBank/DDBJ whole genome shotgun (WGS) entry which is preliminary data.</text>
</comment>
<reference evidence="14" key="1">
    <citation type="submission" date="2017-04" db="EMBL/GenBank/DDBJ databases">
        <authorList>
            <person name="Bumgarner R.E."/>
            <person name="Fredricks D.N."/>
            <person name="Srinivasan S."/>
        </authorList>
    </citation>
    <scope>NUCLEOTIDE SEQUENCE [LARGE SCALE GENOMIC DNA]</scope>
    <source>
        <strain evidence="14">KA00405</strain>
    </source>
</reference>
<dbReference type="Pfam" id="PF03313">
    <property type="entry name" value="SDH_alpha"/>
    <property type="match status" value="1"/>
</dbReference>
<comment type="similarity">
    <text evidence="3 11">Belongs to the iron-sulfur dependent L-serine dehydratase family.</text>
</comment>
<dbReference type="InterPro" id="IPR005130">
    <property type="entry name" value="Ser_deHydtase-like_asu"/>
</dbReference>
<organism evidence="13 14">
    <name type="scientific">Mageeibacillus indolicus</name>
    <dbReference type="NCBI Taxonomy" id="884684"/>
    <lineage>
        <taxon>Bacteria</taxon>
        <taxon>Bacillati</taxon>
        <taxon>Bacillota</taxon>
        <taxon>Clostridia</taxon>
        <taxon>Eubacteriales</taxon>
        <taxon>Oscillospiraceae</taxon>
        <taxon>Mageeibacillus</taxon>
    </lineage>
</organism>
<evidence type="ECO:0000256" key="8">
    <source>
        <dbReference type="ARBA" id="ARBA00023014"/>
    </source>
</evidence>
<gene>
    <name evidence="13" type="ORF">B7R76_00580</name>
</gene>
<keyword evidence="9 11" id="KW-0456">Lyase</keyword>
<accession>A0A2J8B3R5</accession>
<evidence type="ECO:0000256" key="2">
    <source>
        <dbReference type="ARBA" id="ARBA00004742"/>
    </source>
</evidence>
<dbReference type="InterPro" id="IPR051318">
    <property type="entry name" value="Fe-S_L-Ser"/>
</dbReference>
<evidence type="ECO:0000259" key="12">
    <source>
        <dbReference type="Pfam" id="PF03313"/>
    </source>
</evidence>
<name>A0A2J8B3R5_9FIRM</name>
<dbReference type="GO" id="GO:0051539">
    <property type="term" value="F:4 iron, 4 sulfur cluster binding"/>
    <property type="evidence" value="ECO:0007669"/>
    <property type="project" value="UniProtKB-UniRule"/>
</dbReference>
<evidence type="ECO:0000256" key="9">
    <source>
        <dbReference type="ARBA" id="ARBA00023239"/>
    </source>
</evidence>
<evidence type="ECO:0000313" key="13">
    <source>
        <dbReference type="EMBL" id="PNH19417.1"/>
    </source>
</evidence>
<evidence type="ECO:0000256" key="11">
    <source>
        <dbReference type="RuleBase" id="RU366059"/>
    </source>
</evidence>
<evidence type="ECO:0000256" key="3">
    <source>
        <dbReference type="ARBA" id="ARBA00008636"/>
    </source>
</evidence>
<comment type="cofactor">
    <cofactor evidence="1 11">
        <name>[4Fe-4S] cluster</name>
        <dbReference type="ChEBI" id="CHEBI:49883"/>
    </cofactor>
</comment>
<dbReference type="PANTHER" id="PTHR30182:SF1">
    <property type="entry name" value="L-SERINE DEHYDRATASE 1"/>
    <property type="match status" value="1"/>
</dbReference>
<dbReference type="EMBL" id="NBZD01000001">
    <property type="protein sequence ID" value="PNH19417.1"/>
    <property type="molecule type" value="Genomic_DNA"/>
</dbReference>
<dbReference type="RefSeq" id="WP_102892173.1">
    <property type="nucleotide sequence ID" value="NZ_NBZD01000001.1"/>
</dbReference>
<feature type="domain" description="Serine dehydratase-like alpha subunit" evidence="12">
    <location>
        <begin position="18"/>
        <end position="276"/>
    </location>
</feature>